<protein>
    <submittedName>
        <fullName evidence="2">Uncharacterized protein</fullName>
    </submittedName>
</protein>
<dbReference type="OrthoDB" id="7262258at2"/>
<feature type="region of interest" description="Disordered" evidence="1">
    <location>
        <begin position="141"/>
        <end position="160"/>
    </location>
</feature>
<dbReference type="Proteomes" id="UP000245048">
    <property type="component" value="Unassembled WGS sequence"/>
</dbReference>
<name>A0A2U1UYB6_9PROT</name>
<evidence type="ECO:0000256" key="1">
    <source>
        <dbReference type="SAM" id="MobiDB-lite"/>
    </source>
</evidence>
<evidence type="ECO:0000313" key="3">
    <source>
        <dbReference type="Proteomes" id="UP000245048"/>
    </source>
</evidence>
<accession>A0A2U1UYB6</accession>
<dbReference type="InterPro" id="IPR036390">
    <property type="entry name" value="WH_DNA-bd_sf"/>
</dbReference>
<dbReference type="Gene3D" id="1.10.10.10">
    <property type="entry name" value="Winged helix-like DNA-binding domain superfamily/Winged helix DNA-binding domain"/>
    <property type="match status" value="1"/>
</dbReference>
<dbReference type="EMBL" id="PDOA01000028">
    <property type="protein sequence ID" value="PWC26643.1"/>
    <property type="molecule type" value="Genomic_DNA"/>
</dbReference>
<dbReference type="AlphaFoldDB" id="A0A2U1UYB6"/>
<dbReference type="SUPFAM" id="SSF46785">
    <property type="entry name" value="Winged helix' DNA-binding domain"/>
    <property type="match status" value="1"/>
</dbReference>
<organism evidence="2 3">
    <name type="scientific">Teichococcus aestuarii</name>
    <dbReference type="NCBI Taxonomy" id="568898"/>
    <lineage>
        <taxon>Bacteria</taxon>
        <taxon>Pseudomonadati</taxon>
        <taxon>Pseudomonadota</taxon>
        <taxon>Alphaproteobacteria</taxon>
        <taxon>Acetobacterales</taxon>
        <taxon>Roseomonadaceae</taxon>
        <taxon>Roseomonas</taxon>
    </lineage>
</organism>
<dbReference type="InterPro" id="IPR036388">
    <property type="entry name" value="WH-like_DNA-bd_sf"/>
</dbReference>
<comment type="caution">
    <text evidence="2">The sequence shown here is derived from an EMBL/GenBank/DDBJ whole genome shotgun (WGS) entry which is preliminary data.</text>
</comment>
<reference evidence="3" key="1">
    <citation type="submission" date="2017-10" db="EMBL/GenBank/DDBJ databases">
        <authorList>
            <person name="Toshchakov S.V."/>
            <person name="Goeva M.A."/>
        </authorList>
    </citation>
    <scope>NUCLEOTIDE SEQUENCE [LARGE SCALE GENOMIC DNA]</scope>
    <source>
        <strain evidence="3">JR1/69-1-13</strain>
    </source>
</reference>
<sequence>MPIHHRRPARAGCHPVAAWQRQQLGRPARRAIMTTARRLERATHRRGSGRHGGQLRESGLRVLWTLLHRGEGRAGACDPSLAQIAHEALLARSTVQEAVRRLEDAGILLRVPRRAMADGRWVQVTNAYLFQEPAQWRGASDTGFRSALDSDEKPEEGQGGEVLWEGSAAPAVAPERLRGLLEAVGWGSSATIS</sequence>
<gene>
    <name evidence="2" type="ORF">CR165_22135</name>
</gene>
<evidence type="ECO:0000313" key="2">
    <source>
        <dbReference type="EMBL" id="PWC26643.1"/>
    </source>
</evidence>
<proteinExistence type="predicted"/>
<keyword evidence="3" id="KW-1185">Reference proteome</keyword>